<reference evidence="3 4" key="1">
    <citation type="submission" date="2017-10" db="EMBL/GenBank/DDBJ databases">
        <title>Novel microbial diversity and functional potential in the marine mammal oral microbiome.</title>
        <authorList>
            <person name="Dudek N.K."/>
            <person name="Sun C.L."/>
            <person name="Burstein D."/>
            <person name="Kantor R.S."/>
            <person name="Aliaga Goltsman D.S."/>
            <person name="Bik E.M."/>
            <person name="Thomas B.C."/>
            <person name="Banfield J.F."/>
            <person name="Relman D.A."/>
        </authorList>
    </citation>
    <scope>NUCLEOTIDE SEQUENCE [LARGE SCALE GENOMIC DNA]</scope>
    <source>
        <strain evidence="3">DOLJORAL78_61_10</strain>
    </source>
</reference>
<dbReference type="PANTHER" id="PTHR43169:SF2">
    <property type="entry name" value="NAD_GMP SYNTHASE DOMAIN-CONTAINING PROTEIN"/>
    <property type="match status" value="1"/>
</dbReference>
<sequence>MTEPPSRPTEHQGDAIDRVIESMSALPGVIVGFSGGVDSAVLAALAHRALGDRAIMVTAVSASLAGRDRRDAKTLARHHGWHHVEVETDEIDDEAYARNDPDRCYVCRRHVLGVVAAHARRWGSLPLALGTLADDEGDYRPGEVAADEAGVLRPLKDAGIGKDQVRQIARDLNLMVWDKPSGACLASRIPYGTPVTREVLARVEAAEDALHQMGFVACRVRDHGGCARIEVPPDQIDIAISHRQEIAVAVGAAGYHWVSLDLDGLRQGSLNAMLNASVSIEARS</sequence>
<comment type="caution">
    <text evidence="3">The sequence shown here is derived from an EMBL/GenBank/DDBJ whole genome shotgun (WGS) entry which is preliminary data.</text>
</comment>
<accession>A0A2G6K9J3</accession>
<dbReference type="InterPro" id="IPR022310">
    <property type="entry name" value="NAD/GMP_synthase"/>
</dbReference>
<name>A0A2G6K9J3_9ACTN</name>
<dbReference type="GO" id="GO:0006163">
    <property type="term" value="P:purine nucleotide metabolic process"/>
    <property type="evidence" value="ECO:0007669"/>
    <property type="project" value="UniProtKB-ARBA"/>
</dbReference>
<evidence type="ECO:0000256" key="1">
    <source>
        <dbReference type="PIRSR" id="PIRSR006661-1"/>
    </source>
</evidence>
<feature type="domain" description="NAD/GMP synthase" evidence="2">
    <location>
        <begin position="14"/>
        <end position="95"/>
    </location>
</feature>
<dbReference type="InterPro" id="IPR052188">
    <property type="entry name" value="Ni-pincer_cofactor_biosynth"/>
</dbReference>
<dbReference type="AlphaFoldDB" id="A0A2G6K9J3"/>
<dbReference type="PANTHER" id="PTHR43169">
    <property type="entry name" value="EXSB FAMILY PROTEIN"/>
    <property type="match status" value="1"/>
</dbReference>
<feature type="active site" description="Nucleophile and sulfur donor" evidence="1">
    <location>
        <position position="184"/>
    </location>
</feature>
<dbReference type="NCBIfam" id="TIGR00268">
    <property type="entry name" value="ATP-dependent sacrificial sulfur transferase LarE"/>
    <property type="match status" value="1"/>
</dbReference>
<organism evidence="3 4">
    <name type="scientific">Ilumatobacter coccineus</name>
    <dbReference type="NCBI Taxonomy" id="467094"/>
    <lineage>
        <taxon>Bacteria</taxon>
        <taxon>Bacillati</taxon>
        <taxon>Actinomycetota</taxon>
        <taxon>Acidimicrobiia</taxon>
        <taxon>Acidimicrobiales</taxon>
        <taxon>Ilumatobacteraceae</taxon>
        <taxon>Ilumatobacter</taxon>
    </lineage>
</organism>
<dbReference type="SUPFAM" id="SSF52402">
    <property type="entry name" value="Adenine nucleotide alpha hydrolases-like"/>
    <property type="match status" value="1"/>
</dbReference>
<evidence type="ECO:0000259" key="2">
    <source>
        <dbReference type="Pfam" id="PF02540"/>
    </source>
</evidence>
<dbReference type="Pfam" id="PF02540">
    <property type="entry name" value="NAD_synthase"/>
    <property type="match status" value="1"/>
</dbReference>
<dbReference type="InterPro" id="IPR005232">
    <property type="entry name" value="LarE"/>
</dbReference>
<dbReference type="Proteomes" id="UP000230914">
    <property type="component" value="Unassembled WGS sequence"/>
</dbReference>
<proteinExistence type="predicted"/>
<dbReference type="GO" id="GO:0016783">
    <property type="term" value="F:sulfurtransferase activity"/>
    <property type="evidence" value="ECO:0007669"/>
    <property type="project" value="InterPro"/>
</dbReference>
<dbReference type="PIRSF" id="PIRSF006661">
    <property type="entry name" value="PP-lp_UCP006661"/>
    <property type="match status" value="1"/>
</dbReference>
<evidence type="ECO:0000313" key="4">
    <source>
        <dbReference type="Proteomes" id="UP000230914"/>
    </source>
</evidence>
<dbReference type="Gene3D" id="3.40.50.620">
    <property type="entry name" value="HUPs"/>
    <property type="match status" value="1"/>
</dbReference>
<protein>
    <submittedName>
        <fullName evidence="3">TIGR00268 family protein</fullName>
    </submittedName>
</protein>
<evidence type="ECO:0000313" key="3">
    <source>
        <dbReference type="EMBL" id="PIE32030.1"/>
    </source>
</evidence>
<gene>
    <name evidence="3" type="ORF">CSA55_04290</name>
</gene>
<dbReference type="EMBL" id="PDSL01000055">
    <property type="protein sequence ID" value="PIE32030.1"/>
    <property type="molecule type" value="Genomic_DNA"/>
</dbReference>
<dbReference type="CDD" id="cd01990">
    <property type="entry name" value="LarE-like"/>
    <property type="match status" value="1"/>
</dbReference>
<dbReference type="InterPro" id="IPR014729">
    <property type="entry name" value="Rossmann-like_a/b/a_fold"/>
</dbReference>